<evidence type="ECO:0000313" key="2">
    <source>
        <dbReference type="Proteomes" id="UP000034680"/>
    </source>
</evidence>
<name>A0A0G2HY99_9PEZI</name>
<organism evidence="1 2">
    <name type="scientific">Diaporthe ampelina</name>
    <dbReference type="NCBI Taxonomy" id="1214573"/>
    <lineage>
        <taxon>Eukaryota</taxon>
        <taxon>Fungi</taxon>
        <taxon>Dikarya</taxon>
        <taxon>Ascomycota</taxon>
        <taxon>Pezizomycotina</taxon>
        <taxon>Sordariomycetes</taxon>
        <taxon>Sordariomycetidae</taxon>
        <taxon>Diaporthales</taxon>
        <taxon>Diaporthaceae</taxon>
        <taxon>Diaporthe</taxon>
    </lineage>
</organism>
<proteinExistence type="predicted"/>
<keyword evidence="2" id="KW-1185">Reference proteome</keyword>
<accession>A0A0G2HY99</accession>
<comment type="caution">
    <text evidence="1">The sequence shown here is derived from an EMBL/GenBank/DDBJ whole genome shotgun (WGS) entry which is preliminary data.</text>
</comment>
<gene>
    <name evidence="1" type="ORF">UCDDA912_g07159</name>
</gene>
<dbReference type="AlphaFoldDB" id="A0A0G2HY99"/>
<dbReference type="Proteomes" id="UP000034680">
    <property type="component" value="Unassembled WGS sequence"/>
</dbReference>
<dbReference type="EMBL" id="LCUC01000272">
    <property type="protein sequence ID" value="KKY32890.1"/>
    <property type="molecule type" value="Genomic_DNA"/>
</dbReference>
<reference evidence="1 2" key="2">
    <citation type="submission" date="2015-05" db="EMBL/GenBank/DDBJ databases">
        <authorList>
            <person name="Morales-Cruz A."/>
            <person name="Amrine K.C."/>
            <person name="Cantu D."/>
        </authorList>
    </citation>
    <scope>NUCLEOTIDE SEQUENCE [LARGE SCALE GENOMIC DNA]</scope>
    <source>
        <strain evidence="1">DA912</strain>
    </source>
</reference>
<evidence type="ECO:0000313" key="1">
    <source>
        <dbReference type="EMBL" id="KKY32890.1"/>
    </source>
</evidence>
<reference evidence="1 2" key="1">
    <citation type="submission" date="2015-05" db="EMBL/GenBank/DDBJ databases">
        <title>Distinctive expansion of gene families associated with plant cell wall degradation and secondary metabolism in the genomes of grapevine trunk pathogens.</title>
        <authorList>
            <person name="Lawrence D.P."/>
            <person name="Travadon R."/>
            <person name="Rolshausen P.E."/>
            <person name="Baumgartner K."/>
        </authorList>
    </citation>
    <scope>NUCLEOTIDE SEQUENCE [LARGE SCALE GENOMIC DNA]</scope>
    <source>
        <strain evidence="1">DA912</strain>
    </source>
</reference>
<protein>
    <submittedName>
        <fullName evidence="1">Uncharacterized protein</fullName>
    </submittedName>
</protein>
<sequence>MKATDPTELDANGGAGHSASVGEAPVFTIGEHLEYLVGLITEEWKKTMVKRHNVSANPVTVPKFDEMSYYNPDDDSDIKFQVGKVPEAIHHKVDNLQHMQRIGLPHLPALVELAKEEFEKSPFPTVLDENGEEIELSFTDMLTEIAKDRLYTEYFEKNETGSNLAVVFVDKYGKIRLKQCLLQHDTDFASFLVLMDDYPQDFDLNVAWAASFWEEKIRELKKKGYDGHPKLVEVEQLIATHKTTNYDDGPKWMFFKTNQRVAYAKPIENKHDFKNILDIVTNPKKNNRLACMVRAVDKDLISISDELEFFEPNLQDSVPPTDEDRAPGIESFTVDDASFDFLARTLGVEFKLALFSDEEEYLEDKQLPWELMNIDKS</sequence>
<dbReference type="OrthoDB" id="5195223at2759"/>